<dbReference type="UniPathway" id="UPA00371">
    <property type="reaction ID" value="UER00546"/>
</dbReference>
<dbReference type="Pfam" id="PF00005">
    <property type="entry name" value="ABC_tran"/>
    <property type="match status" value="1"/>
</dbReference>
<dbReference type="InParanoid" id="A0A1Q3B777"/>
<dbReference type="OrthoDB" id="66620at2759"/>
<evidence type="ECO:0000256" key="7">
    <source>
        <dbReference type="ARBA" id="ARBA00011738"/>
    </source>
</evidence>
<comment type="catalytic activity">
    <reaction evidence="16">
        <text>sucrose 6(F)-phosphate + H2O = sucrose + phosphate</text>
        <dbReference type="Rhea" id="RHEA:19289"/>
        <dbReference type="ChEBI" id="CHEBI:15377"/>
        <dbReference type="ChEBI" id="CHEBI:17992"/>
        <dbReference type="ChEBI" id="CHEBI:43474"/>
        <dbReference type="ChEBI" id="CHEBI:57723"/>
        <dbReference type="EC" id="3.1.3.24"/>
    </reaction>
</comment>
<dbReference type="InterPro" id="IPR006380">
    <property type="entry name" value="SPP-like_dom"/>
</dbReference>
<evidence type="ECO:0000256" key="6">
    <source>
        <dbReference type="ARBA" id="ARBA00007211"/>
    </source>
</evidence>
<evidence type="ECO:0000256" key="1">
    <source>
        <dbReference type="ARBA" id="ARBA00001946"/>
    </source>
</evidence>
<dbReference type="InterPro" id="IPR017871">
    <property type="entry name" value="ABC_transporter-like_CS"/>
</dbReference>
<dbReference type="CDD" id="cd02605">
    <property type="entry name" value="HAD_SPP"/>
    <property type="match status" value="1"/>
</dbReference>
<comment type="similarity">
    <text evidence="6">Belongs to the sucrose phosphatase family.</text>
</comment>
<feature type="domain" description="ABC transporter" evidence="19">
    <location>
        <begin position="203"/>
        <end position="449"/>
    </location>
</feature>
<dbReference type="GO" id="GO:0005524">
    <property type="term" value="F:ATP binding"/>
    <property type="evidence" value="ECO:0007669"/>
    <property type="project" value="UniProtKB-KW"/>
</dbReference>
<dbReference type="SUPFAM" id="SSF56784">
    <property type="entry name" value="HAD-like"/>
    <property type="match status" value="1"/>
</dbReference>
<dbReference type="GO" id="GO:0140359">
    <property type="term" value="F:ABC-type transporter activity"/>
    <property type="evidence" value="ECO:0007669"/>
    <property type="project" value="InterPro"/>
</dbReference>
<feature type="region of interest" description="Disordered" evidence="17">
    <location>
        <begin position="163"/>
        <end position="186"/>
    </location>
</feature>
<dbReference type="PROSITE" id="PS00211">
    <property type="entry name" value="ABC_TRANSPORTER_1"/>
    <property type="match status" value="1"/>
</dbReference>
<dbReference type="SUPFAM" id="SSF52540">
    <property type="entry name" value="P-loop containing nucleoside triphosphate hydrolases"/>
    <property type="match status" value="1"/>
</dbReference>
<dbReference type="Pfam" id="PF01061">
    <property type="entry name" value="ABC2_membrane"/>
    <property type="match status" value="1"/>
</dbReference>
<dbReference type="SMART" id="SM00382">
    <property type="entry name" value="AAA"/>
    <property type="match status" value="1"/>
</dbReference>
<comment type="subcellular location">
    <subcellularLocation>
        <location evidence="3">Membrane</location>
        <topology evidence="3">Multi-pass membrane protein</topology>
    </subcellularLocation>
</comment>
<dbReference type="InterPro" id="IPR050352">
    <property type="entry name" value="ABCG_transporters"/>
</dbReference>
<dbReference type="GO" id="GO:0016887">
    <property type="term" value="F:ATP hydrolysis activity"/>
    <property type="evidence" value="ECO:0007669"/>
    <property type="project" value="InterPro"/>
</dbReference>
<dbReference type="InterPro" id="IPR003439">
    <property type="entry name" value="ABC_transporter-like_ATP-bd"/>
</dbReference>
<dbReference type="Gene3D" id="3.10.450.50">
    <property type="match status" value="1"/>
</dbReference>
<dbReference type="SFLD" id="SFLDF00043">
    <property type="entry name" value="sucrose-phosphatase"/>
    <property type="match status" value="1"/>
</dbReference>
<evidence type="ECO:0000256" key="13">
    <source>
        <dbReference type="ARBA" id="ARBA00022842"/>
    </source>
</evidence>
<dbReference type="FunCoup" id="A0A1Q3B777">
    <property type="interactions" value="186"/>
</dbReference>
<evidence type="ECO:0000256" key="10">
    <source>
        <dbReference type="ARBA" id="ARBA00022692"/>
    </source>
</evidence>
<dbReference type="GO" id="GO:0000287">
    <property type="term" value="F:magnesium ion binding"/>
    <property type="evidence" value="ECO:0007669"/>
    <property type="project" value="InterPro"/>
</dbReference>
<evidence type="ECO:0000256" key="16">
    <source>
        <dbReference type="ARBA" id="ARBA00048036"/>
    </source>
</evidence>
<proteinExistence type="inferred from homology"/>
<dbReference type="InterPro" id="IPR003593">
    <property type="entry name" value="AAA+_ATPase"/>
</dbReference>
<keyword evidence="9" id="KW-0813">Transport</keyword>
<dbReference type="EMBL" id="BDDD01000328">
    <property type="protein sequence ID" value="GAV63896.1"/>
    <property type="molecule type" value="Genomic_DNA"/>
</dbReference>
<reference evidence="21" key="1">
    <citation type="submission" date="2016-04" db="EMBL/GenBank/DDBJ databases">
        <title>Cephalotus genome sequencing.</title>
        <authorList>
            <person name="Fukushima K."/>
            <person name="Hasebe M."/>
            <person name="Fang X."/>
        </authorList>
    </citation>
    <scope>NUCLEOTIDE SEQUENCE [LARGE SCALE GENOMIC DNA]</scope>
    <source>
        <strain evidence="21">cv. St1</strain>
    </source>
</reference>
<gene>
    <name evidence="20" type="ORF">CFOL_v3_07414</name>
</gene>
<dbReference type="NCBIfam" id="TIGR01482">
    <property type="entry name" value="SPP-subfamily"/>
    <property type="match status" value="1"/>
</dbReference>
<dbReference type="Proteomes" id="UP000187406">
    <property type="component" value="Unassembled WGS sequence"/>
</dbReference>
<dbReference type="GO" id="GO:0016020">
    <property type="term" value="C:membrane"/>
    <property type="evidence" value="ECO:0007669"/>
    <property type="project" value="UniProtKB-SubCell"/>
</dbReference>
<keyword evidence="10 18" id="KW-0812">Transmembrane</keyword>
<dbReference type="InterPro" id="IPR006379">
    <property type="entry name" value="HAD-SF_hydro_IIB"/>
</dbReference>
<dbReference type="SFLD" id="SFLDS00003">
    <property type="entry name" value="Haloacid_Dehalogenase"/>
    <property type="match status" value="1"/>
</dbReference>
<comment type="caution">
    <text evidence="20">The sequence shown here is derived from an EMBL/GenBank/DDBJ whole genome shotgun (WGS) entry which is preliminary data.</text>
</comment>
<feature type="non-terminal residue" evidence="20">
    <location>
        <position position="1"/>
    </location>
</feature>
<evidence type="ECO:0000256" key="18">
    <source>
        <dbReference type="SAM" id="Phobius"/>
    </source>
</evidence>
<evidence type="ECO:0000256" key="15">
    <source>
        <dbReference type="ARBA" id="ARBA00023136"/>
    </source>
</evidence>
<dbReference type="SFLD" id="SFLDG01140">
    <property type="entry name" value="C2.B:_Phosphomannomutase_and_P"/>
    <property type="match status" value="1"/>
</dbReference>
<dbReference type="Gene3D" id="3.90.1070.10">
    <property type="match status" value="1"/>
</dbReference>
<feature type="transmembrane region" description="Helical" evidence="18">
    <location>
        <begin position="672"/>
        <end position="698"/>
    </location>
</feature>
<sequence length="1083" mass="120373">LQLYQQKSLNDIYTYPSLSLSFSTFLHSIATTCISSYFGTDKIAISMEKANSTGLARTKSDQTLLETVAAAFKSPATSSSEAFGPSDGGGAVLSRKSSRRLASPGHGGGGGSSRNTHIRKSRSAQLKQLDLDEVCSGAALSRASSASLGFSFSFTGFTMPPDEIADSKPFSDGDDDGDYIPEDIEAGTRRPKFQTEPTLPIYLKFKDVTYKVVIKGITTSQEKEILNGITGSVDPGEVLALMGPSGSGKTTLLNLLGGRLNQPTVGGTITYNDRTYSKILKSRIGFVAQDDVLFPHLTVKETLTYAALLRMPKTLTKQQKEKRAIDVIHELGLERCQDTMIGGSFVRGVSGGERKRVCIGSEIIINPSILFLDEPTSGLDSTTALKIVQMLQDIAVDGKTVITTIHQPSSRLFHKFDKLILLGKGSLLYFGKASEAMVYFQSIGCSPLIAMNPAEFLLDLANGNISDVSVPSELDDKVQIGNSDNETSNGKPSPAVVHEYLVEAYETKAADKEKKKLMTPIPLDEEVKSEVSSPKRQWGASWCEQYRILFSRGIKERRHDYFSWLRITQVVSTAIILGLLWWQSDIRTPNGLKDQAGLLFFIAVFWAFFPVFTAIFTFPQERAMLNKERAADMYRLSAYFLARTTSDLPLDLLLPVPFLVLVYFMAGLRKSAGPFFLTMLTVFLCIVAAQVFSFATTLKRKLSFMDRLKNPARLMIVSDLDHTMVDHHDFENLSLLRFNALWESNYRHDSLLVFSTGRSPTLYKQLRKEKPMLTPDITIMSVGTEITYGNSMVPDDGWVEVLNERWDRSIVTEEASKFSELTLQSETEQRPHKVSFYVDKDKAQSVMKLLSEIFEKHGMDVKIIYSGGMDLDILPQGAGKGQALAYLHKKFKIEGKLPTNTLVCGDSGNDAELFSISGVYGVMVSNAQEELLQWHAANAKNNPKIIHATERCAAGIMQAIGHFNLGPNTSPRDVTDLAHCTLENVSPGFAVVKFYLFYERWRRAEVENSEVSLASLKAFCVYGVFVHPSGVERSLHDCMNELRTFYGDRQEKQYRIWVDQVLPTQIGPDTWLVKFTKWELCGE</sequence>
<evidence type="ECO:0000256" key="17">
    <source>
        <dbReference type="SAM" id="MobiDB-lite"/>
    </source>
</evidence>
<dbReference type="InterPro" id="IPR013679">
    <property type="entry name" value="SPP_C"/>
</dbReference>
<dbReference type="CDD" id="cd03213">
    <property type="entry name" value="ABCG_EPDR"/>
    <property type="match status" value="1"/>
</dbReference>
<dbReference type="SFLD" id="SFLDG01141">
    <property type="entry name" value="C2.B.1:_Sucrose_Phosphatase_Li"/>
    <property type="match status" value="1"/>
</dbReference>
<keyword evidence="13" id="KW-0460">Magnesium</keyword>
<dbReference type="AlphaFoldDB" id="A0A1Q3B777"/>
<evidence type="ECO:0000313" key="20">
    <source>
        <dbReference type="EMBL" id="GAV63896.1"/>
    </source>
</evidence>
<feature type="transmembrane region" description="Helical" evidence="18">
    <location>
        <begin position="596"/>
        <end position="619"/>
    </location>
</feature>
<dbReference type="InterPro" id="IPR036412">
    <property type="entry name" value="HAD-like_sf"/>
</dbReference>
<keyword evidence="15 18" id="KW-0472">Membrane</keyword>
<name>A0A1Q3B777_CEPFO</name>
<dbReference type="Pfam" id="PF05116">
    <property type="entry name" value="S6PP"/>
    <property type="match status" value="1"/>
</dbReference>
<dbReference type="SUPFAM" id="SSF54427">
    <property type="entry name" value="NTF2-like"/>
    <property type="match status" value="1"/>
</dbReference>
<evidence type="ECO:0000256" key="4">
    <source>
        <dbReference type="ARBA" id="ARBA00005070"/>
    </source>
</evidence>
<comment type="pathway">
    <text evidence="4">Glycan biosynthesis; sucrose biosynthesis; sucrose from D-fructose 6-phosphate and UDP-alpha-D-glucose: step 2/2.</text>
</comment>
<evidence type="ECO:0000256" key="2">
    <source>
        <dbReference type="ARBA" id="ARBA00003645"/>
    </source>
</evidence>
<feature type="compositionally biased region" description="Acidic residues" evidence="17">
    <location>
        <begin position="172"/>
        <end position="185"/>
    </location>
</feature>
<feature type="transmembrane region" description="Helical" evidence="18">
    <location>
        <begin position="640"/>
        <end position="666"/>
    </location>
</feature>
<dbReference type="NCBIfam" id="TIGR01485">
    <property type="entry name" value="SPP_plant-cyano"/>
    <property type="match status" value="1"/>
</dbReference>
<comment type="subunit">
    <text evidence="7">Homodimer.</text>
</comment>
<comment type="cofactor">
    <cofactor evidence="1">
        <name>Mg(2+)</name>
        <dbReference type="ChEBI" id="CHEBI:18420"/>
    </cofactor>
</comment>
<evidence type="ECO:0000256" key="3">
    <source>
        <dbReference type="ARBA" id="ARBA00004141"/>
    </source>
</evidence>
<evidence type="ECO:0000256" key="8">
    <source>
        <dbReference type="ARBA" id="ARBA00013112"/>
    </source>
</evidence>
<accession>A0A1Q3B777</accession>
<dbReference type="GO" id="GO:0005986">
    <property type="term" value="P:sucrose biosynthetic process"/>
    <property type="evidence" value="ECO:0007669"/>
    <property type="project" value="UniProtKB-UniPathway"/>
</dbReference>
<comment type="similarity">
    <text evidence="5">Belongs to the ABC transporter superfamily. ABCG family. Eye pigment precursor importer (TC 3.A.1.204) subfamily.</text>
</comment>
<evidence type="ECO:0000256" key="9">
    <source>
        <dbReference type="ARBA" id="ARBA00022448"/>
    </source>
</evidence>
<feature type="region of interest" description="Disordered" evidence="17">
    <location>
        <begin position="77"/>
        <end position="122"/>
    </location>
</feature>
<dbReference type="STRING" id="3775.A0A1Q3B777"/>
<dbReference type="InterPro" id="IPR023214">
    <property type="entry name" value="HAD_sf"/>
</dbReference>
<dbReference type="InterPro" id="IPR013525">
    <property type="entry name" value="ABC2_TM"/>
</dbReference>
<dbReference type="GO" id="GO:0050307">
    <property type="term" value="F:sucrose-phosphate phosphatase activity"/>
    <property type="evidence" value="ECO:0007669"/>
    <property type="project" value="UniProtKB-EC"/>
</dbReference>
<evidence type="ECO:0000256" key="11">
    <source>
        <dbReference type="ARBA" id="ARBA00022741"/>
    </source>
</evidence>
<protein>
    <recommendedName>
        <fullName evidence="8">sucrose-phosphate phosphatase</fullName>
        <ecNumber evidence="8">3.1.3.24</ecNumber>
    </recommendedName>
</protein>
<evidence type="ECO:0000256" key="5">
    <source>
        <dbReference type="ARBA" id="ARBA00005814"/>
    </source>
</evidence>
<dbReference type="PANTHER" id="PTHR48041:SF94">
    <property type="entry name" value="ABC TRANSPORTER G FAMILY MEMBER 22"/>
    <property type="match status" value="1"/>
</dbReference>
<keyword evidence="12" id="KW-0067">ATP-binding</keyword>
<keyword evidence="14 18" id="KW-1133">Transmembrane helix</keyword>
<evidence type="ECO:0000256" key="14">
    <source>
        <dbReference type="ARBA" id="ARBA00022989"/>
    </source>
</evidence>
<dbReference type="FunFam" id="3.40.50.300:FF:000337">
    <property type="entry name" value="ABC transporter G family member 22"/>
    <property type="match status" value="1"/>
</dbReference>
<dbReference type="NCBIfam" id="TIGR01484">
    <property type="entry name" value="HAD-SF-IIB"/>
    <property type="match status" value="1"/>
</dbReference>
<dbReference type="InterPro" id="IPR027417">
    <property type="entry name" value="P-loop_NTPase"/>
</dbReference>
<dbReference type="EC" id="3.1.3.24" evidence="8"/>
<evidence type="ECO:0000259" key="19">
    <source>
        <dbReference type="PROSITE" id="PS50893"/>
    </source>
</evidence>
<dbReference type="InterPro" id="IPR043926">
    <property type="entry name" value="ABCG_dom"/>
</dbReference>
<feature type="transmembrane region" description="Helical" evidence="18">
    <location>
        <begin position="561"/>
        <end position="584"/>
    </location>
</feature>
<dbReference type="Gene3D" id="3.40.50.1000">
    <property type="entry name" value="HAD superfamily/HAD-like"/>
    <property type="match status" value="1"/>
</dbReference>
<comment type="function">
    <text evidence="2">Catalyzes the final step of sucrose synthesis.</text>
</comment>
<dbReference type="InterPro" id="IPR032710">
    <property type="entry name" value="NTF2-like_dom_sf"/>
</dbReference>
<keyword evidence="11" id="KW-0547">Nucleotide-binding</keyword>
<dbReference type="Pfam" id="PF19055">
    <property type="entry name" value="ABC2_membrane_7"/>
    <property type="match status" value="1"/>
</dbReference>
<dbReference type="PROSITE" id="PS50893">
    <property type="entry name" value="ABC_TRANSPORTER_2"/>
    <property type="match status" value="1"/>
</dbReference>
<dbReference type="Gene3D" id="3.40.50.300">
    <property type="entry name" value="P-loop containing nucleotide triphosphate hydrolases"/>
    <property type="match status" value="1"/>
</dbReference>
<keyword evidence="21" id="KW-1185">Reference proteome</keyword>
<dbReference type="PANTHER" id="PTHR48041">
    <property type="entry name" value="ABC TRANSPORTER G FAMILY MEMBER 28"/>
    <property type="match status" value="1"/>
</dbReference>
<evidence type="ECO:0000256" key="12">
    <source>
        <dbReference type="ARBA" id="ARBA00022840"/>
    </source>
</evidence>
<dbReference type="InterPro" id="IPR012847">
    <property type="entry name" value="Sucrose_phosphatase_pln/cyn"/>
</dbReference>
<organism evidence="20 21">
    <name type="scientific">Cephalotus follicularis</name>
    <name type="common">Albany pitcher plant</name>
    <dbReference type="NCBI Taxonomy" id="3775"/>
    <lineage>
        <taxon>Eukaryota</taxon>
        <taxon>Viridiplantae</taxon>
        <taxon>Streptophyta</taxon>
        <taxon>Embryophyta</taxon>
        <taxon>Tracheophyta</taxon>
        <taxon>Spermatophyta</taxon>
        <taxon>Magnoliopsida</taxon>
        <taxon>eudicotyledons</taxon>
        <taxon>Gunneridae</taxon>
        <taxon>Pentapetalae</taxon>
        <taxon>rosids</taxon>
        <taxon>fabids</taxon>
        <taxon>Oxalidales</taxon>
        <taxon>Cephalotaceae</taxon>
        <taxon>Cephalotus</taxon>
    </lineage>
</organism>
<dbReference type="Pfam" id="PF08472">
    <property type="entry name" value="S6PP_C"/>
    <property type="match status" value="1"/>
</dbReference>
<evidence type="ECO:0000313" key="21">
    <source>
        <dbReference type="Proteomes" id="UP000187406"/>
    </source>
</evidence>
<feature type="non-terminal residue" evidence="20">
    <location>
        <position position="1083"/>
    </location>
</feature>